<reference evidence="7 8" key="1">
    <citation type="submission" date="2018-03" db="EMBL/GenBank/DDBJ databases">
        <title>Genomic Encyclopedia of Archaeal and Bacterial Type Strains, Phase II (KMG-II): from individual species to whole genera.</title>
        <authorList>
            <person name="Goeker M."/>
        </authorList>
    </citation>
    <scope>NUCLEOTIDE SEQUENCE [LARGE SCALE GENOMIC DNA]</scope>
    <source>
        <strain evidence="7 8">DSM 101533</strain>
    </source>
</reference>
<dbReference type="PROSITE" id="PS50035">
    <property type="entry name" value="PLD"/>
    <property type="match status" value="2"/>
</dbReference>
<feature type="domain" description="PLD phosphodiesterase" evidence="6">
    <location>
        <begin position="184"/>
        <end position="211"/>
    </location>
</feature>
<dbReference type="SMART" id="SM00155">
    <property type="entry name" value="PLDc"/>
    <property type="match status" value="2"/>
</dbReference>
<dbReference type="Gene3D" id="3.30.870.10">
    <property type="entry name" value="Endonuclease Chain A"/>
    <property type="match status" value="2"/>
</dbReference>
<dbReference type="GO" id="GO:0032049">
    <property type="term" value="P:cardiolipin biosynthetic process"/>
    <property type="evidence" value="ECO:0007669"/>
    <property type="project" value="UniProtKB-ARBA"/>
</dbReference>
<keyword evidence="8" id="KW-1185">Reference proteome</keyword>
<dbReference type="PANTHER" id="PTHR21248:SF12">
    <property type="entry name" value="CARDIOLIPIN SYNTHASE C"/>
    <property type="match status" value="1"/>
</dbReference>
<evidence type="ECO:0000259" key="6">
    <source>
        <dbReference type="PROSITE" id="PS50035"/>
    </source>
</evidence>
<dbReference type="RefSeq" id="WP_106357728.1">
    <property type="nucleotide sequence ID" value="NZ_PVTP01000006.1"/>
</dbReference>
<evidence type="ECO:0000256" key="3">
    <source>
        <dbReference type="ARBA" id="ARBA00018392"/>
    </source>
</evidence>
<evidence type="ECO:0000256" key="5">
    <source>
        <dbReference type="ARBA" id="ARBA00029594"/>
    </source>
</evidence>
<evidence type="ECO:0000256" key="2">
    <source>
        <dbReference type="ARBA" id="ARBA00004613"/>
    </source>
</evidence>
<evidence type="ECO:0000256" key="1">
    <source>
        <dbReference type="ARBA" id="ARBA00003145"/>
    </source>
</evidence>
<dbReference type="SUPFAM" id="SSF56024">
    <property type="entry name" value="Phospholipase D/nuclease"/>
    <property type="match status" value="2"/>
</dbReference>
<gene>
    <name evidence="7" type="ORF">CLV80_10637</name>
</gene>
<dbReference type="Pfam" id="PF13091">
    <property type="entry name" value="PLDc_2"/>
    <property type="match status" value="1"/>
</dbReference>
<dbReference type="EMBL" id="PVTP01000006">
    <property type="protein sequence ID" value="PRY77193.1"/>
    <property type="molecule type" value="Genomic_DNA"/>
</dbReference>
<comment type="caution">
    <text evidence="7">The sequence shown here is derived from an EMBL/GenBank/DDBJ whole genome shotgun (WGS) entry which is preliminary data.</text>
</comment>
<dbReference type="Proteomes" id="UP000238007">
    <property type="component" value="Unassembled WGS sequence"/>
</dbReference>
<dbReference type="AlphaFoldDB" id="A0A2T0VYN0"/>
<evidence type="ECO:0000313" key="7">
    <source>
        <dbReference type="EMBL" id="PRY77193.1"/>
    </source>
</evidence>
<dbReference type="CDD" id="cd09105">
    <property type="entry name" value="PLDc_vPLD1_2_like_2"/>
    <property type="match status" value="1"/>
</dbReference>
<dbReference type="GO" id="GO:0005576">
    <property type="term" value="C:extracellular region"/>
    <property type="evidence" value="ECO:0007669"/>
    <property type="project" value="UniProtKB-SubCell"/>
</dbReference>
<dbReference type="PANTHER" id="PTHR21248">
    <property type="entry name" value="CARDIOLIPIN SYNTHASE"/>
    <property type="match status" value="1"/>
</dbReference>
<dbReference type="InterPro" id="IPR025202">
    <property type="entry name" value="PLD-like_dom"/>
</dbReference>
<dbReference type="InterPro" id="IPR001736">
    <property type="entry name" value="PLipase_D/transphosphatidylase"/>
</dbReference>
<proteinExistence type="predicted"/>
<protein>
    <recommendedName>
        <fullName evidence="3">Phospholipase D</fullName>
    </recommendedName>
    <alternativeName>
        <fullName evidence="5">Choline phosphatase</fullName>
    </alternativeName>
</protein>
<dbReference type="Pfam" id="PF00614">
    <property type="entry name" value="PLDc"/>
    <property type="match status" value="1"/>
</dbReference>
<evidence type="ECO:0000313" key="8">
    <source>
        <dbReference type="Proteomes" id="UP000238007"/>
    </source>
</evidence>
<accession>A0A2T0VYN0</accession>
<comment type="subcellular location">
    <subcellularLocation>
        <location evidence="2">Secreted</location>
    </subcellularLocation>
</comment>
<feature type="domain" description="PLD phosphodiesterase" evidence="6">
    <location>
        <begin position="407"/>
        <end position="429"/>
    </location>
</feature>
<keyword evidence="4" id="KW-0964">Secreted</keyword>
<name>A0A2T0VYN0_9RHOB</name>
<sequence length="518" mass="57007">MTADNAGGVTVLVTAKEAYPAFEALFLAAERKIELGFRIFDPTTKLRSTDALQVGTDWADLIVATLNRGVSIELLLSDFDPIVGYDLHRSGSKSIRILQALNDKTEPGAAMLMVRRQLHPAVGGIVPRMLFAPKTRQKLREIAEQMNENSDPASALSDAPGLEPVLDLIDGKVCVRPKVLPSLNPVTLHHKMAVFDGATTYVGGLDLNDRRYDDQKHDQPAQDTWHDVQLIIRDKAVARDASAFLQSLPDTIAGTSELPQTNSMFLRTLSRKWKNNTFALAPDNIADDLLQEHLRQIKAAKQLIYLETQFFRDRRIASALAKAGRDNPDLKLLLLLPAAPEDIAFEASRGVDARFGEYLQARAIRRVRRAFGDRFLAVSPVQPRRPTDSDQDMARAALSGAPIIYVHAKVSVFDDTSAIVSSANLNGRSMKWDAEAGVVLTNKPDVEAVRRKVLGHWLHDTAGPEFYDIGSAFDHWKKLAIDNATQSPETRSGFIVPYALAPAKAYGLVVPGAPEELV</sequence>
<dbReference type="OrthoDB" id="8828485at2"/>
<evidence type="ECO:0000256" key="4">
    <source>
        <dbReference type="ARBA" id="ARBA00022525"/>
    </source>
</evidence>
<organism evidence="7 8">
    <name type="scientific">Yoonia maritima</name>
    <dbReference type="NCBI Taxonomy" id="1435347"/>
    <lineage>
        <taxon>Bacteria</taxon>
        <taxon>Pseudomonadati</taxon>
        <taxon>Pseudomonadota</taxon>
        <taxon>Alphaproteobacteria</taxon>
        <taxon>Rhodobacterales</taxon>
        <taxon>Paracoccaceae</taxon>
        <taxon>Yoonia</taxon>
    </lineage>
</organism>
<dbReference type="GO" id="GO:0030572">
    <property type="term" value="F:phosphatidyltransferase activity"/>
    <property type="evidence" value="ECO:0007669"/>
    <property type="project" value="UniProtKB-ARBA"/>
</dbReference>
<comment type="function">
    <text evidence="1">Could be a virulence factor.</text>
</comment>